<evidence type="ECO:0000256" key="1">
    <source>
        <dbReference type="SAM" id="MobiDB-lite"/>
    </source>
</evidence>
<dbReference type="RefSeq" id="WP_257718125.1">
    <property type="nucleotide sequence ID" value="NZ_JANJOU010000021.1"/>
</dbReference>
<organism evidence="3 4">
    <name type="scientific">Roseomonas populi</name>
    <dbReference type="NCBI Taxonomy" id="3121582"/>
    <lineage>
        <taxon>Bacteria</taxon>
        <taxon>Pseudomonadati</taxon>
        <taxon>Pseudomonadota</taxon>
        <taxon>Alphaproteobacteria</taxon>
        <taxon>Acetobacterales</taxon>
        <taxon>Roseomonadaceae</taxon>
        <taxon>Roseomonas</taxon>
    </lineage>
</organism>
<keyword evidence="2" id="KW-0732">Signal</keyword>
<dbReference type="EMBL" id="JANJOU010000021">
    <property type="protein sequence ID" value="MCR0984470.1"/>
    <property type="molecule type" value="Genomic_DNA"/>
</dbReference>
<comment type="caution">
    <text evidence="3">The sequence shown here is derived from an EMBL/GenBank/DDBJ whole genome shotgun (WGS) entry which is preliminary data.</text>
</comment>
<feature type="chain" id="PRO_5045052368" description="DUF4148 domain-containing protein" evidence="2">
    <location>
        <begin position="26"/>
        <end position="75"/>
    </location>
</feature>
<sequence length="75" mass="7435">MSTIRNFALAAALIGGALASAPAFADQDRVPEGATASGPWVQQANSRTPLADNSANSAQDLLERSGATGGGGQHA</sequence>
<accession>A0ABT1X8N6</accession>
<evidence type="ECO:0008006" key="5">
    <source>
        <dbReference type="Google" id="ProtNLM"/>
    </source>
</evidence>
<gene>
    <name evidence="3" type="ORF">NRP21_20640</name>
</gene>
<reference evidence="3 4" key="1">
    <citation type="submission" date="2022-06" db="EMBL/GenBank/DDBJ databases">
        <title>Roseomonas CN29.</title>
        <authorList>
            <person name="Cheng Y."/>
            <person name="He X."/>
        </authorList>
    </citation>
    <scope>NUCLEOTIDE SEQUENCE [LARGE SCALE GENOMIC DNA]</scope>
    <source>
        <strain evidence="3 4">CN29</strain>
    </source>
</reference>
<feature type="region of interest" description="Disordered" evidence="1">
    <location>
        <begin position="29"/>
        <end position="75"/>
    </location>
</feature>
<name>A0ABT1X8N6_9PROT</name>
<evidence type="ECO:0000256" key="2">
    <source>
        <dbReference type="SAM" id="SignalP"/>
    </source>
</evidence>
<protein>
    <recommendedName>
        <fullName evidence="5">DUF4148 domain-containing protein</fullName>
    </recommendedName>
</protein>
<feature type="signal peptide" evidence="2">
    <location>
        <begin position="1"/>
        <end position="25"/>
    </location>
</feature>
<keyword evidence="4" id="KW-1185">Reference proteome</keyword>
<evidence type="ECO:0000313" key="4">
    <source>
        <dbReference type="Proteomes" id="UP001524642"/>
    </source>
</evidence>
<proteinExistence type="predicted"/>
<evidence type="ECO:0000313" key="3">
    <source>
        <dbReference type="EMBL" id="MCR0984470.1"/>
    </source>
</evidence>
<feature type="compositionally biased region" description="Polar residues" evidence="1">
    <location>
        <begin position="40"/>
        <end position="59"/>
    </location>
</feature>
<dbReference type="Proteomes" id="UP001524642">
    <property type="component" value="Unassembled WGS sequence"/>
</dbReference>